<dbReference type="EMBL" id="JBGBPY010000001">
    <property type="protein sequence ID" value="MEY2181494.1"/>
    <property type="molecule type" value="Genomic_DNA"/>
</dbReference>
<dbReference type="InterPro" id="IPR037359">
    <property type="entry name" value="NST/OST"/>
</dbReference>
<evidence type="ECO:0000313" key="3">
    <source>
        <dbReference type="Proteomes" id="UP001562159"/>
    </source>
</evidence>
<evidence type="ECO:0000256" key="1">
    <source>
        <dbReference type="ARBA" id="ARBA00022679"/>
    </source>
</evidence>
<dbReference type="SUPFAM" id="SSF52540">
    <property type="entry name" value="P-loop containing nucleoside triphosphate hydrolases"/>
    <property type="match status" value="1"/>
</dbReference>
<dbReference type="InterPro" id="IPR027417">
    <property type="entry name" value="P-loop_NTPase"/>
</dbReference>
<dbReference type="PANTHER" id="PTHR10605:SF56">
    <property type="entry name" value="BIFUNCTIONAL HEPARAN SULFATE N-DEACETYLASE_N-SULFOTRANSFERASE"/>
    <property type="match status" value="1"/>
</dbReference>
<organism evidence="2 3">
    <name type="scientific">Rhodanobacter humi</name>
    <dbReference type="NCBI Taxonomy" id="1888173"/>
    <lineage>
        <taxon>Bacteria</taxon>
        <taxon>Pseudomonadati</taxon>
        <taxon>Pseudomonadota</taxon>
        <taxon>Gammaproteobacteria</taxon>
        <taxon>Lysobacterales</taxon>
        <taxon>Rhodanobacteraceae</taxon>
        <taxon>Rhodanobacter</taxon>
    </lineage>
</organism>
<reference evidence="2 3" key="1">
    <citation type="submission" date="2024-07" db="EMBL/GenBank/DDBJ databases">
        <title>Molecular mechanisms and environmental adaptations of flagellar loss and biofilm growth of Rhodanobacter under environmental stress.</title>
        <authorList>
            <person name="Chen M."/>
        </authorList>
    </citation>
    <scope>NUCLEOTIDE SEQUENCE [LARGE SCALE GENOMIC DNA]</scope>
    <source>
        <strain evidence="2 3">RS22</strain>
    </source>
</reference>
<dbReference type="Gene3D" id="3.40.50.300">
    <property type="entry name" value="P-loop containing nucleotide triphosphate hydrolases"/>
    <property type="match status" value="1"/>
</dbReference>
<proteinExistence type="predicted"/>
<accession>A0ABV4AQ32</accession>
<name>A0ABV4AQ32_9GAMM</name>
<keyword evidence="1" id="KW-0808">Transferase</keyword>
<evidence type="ECO:0000313" key="2">
    <source>
        <dbReference type="EMBL" id="MEY2181494.1"/>
    </source>
</evidence>
<keyword evidence="3" id="KW-1185">Reference proteome</keyword>
<protein>
    <recommendedName>
        <fullName evidence="4">Sulfotransferase</fullName>
    </recommendedName>
</protein>
<gene>
    <name evidence="2" type="ORF">AB7878_03615</name>
</gene>
<dbReference type="Proteomes" id="UP001562159">
    <property type="component" value="Unassembled WGS sequence"/>
</dbReference>
<comment type="caution">
    <text evidence="2">The sequence shown here is derived from an EMBL/GenBank/DDBJ whole genome shotgun (WGS) entry which is preliminary data.</text>
</comment>
<sequence length="307" mass="35922">MIHDRPTPNLFMVGAPKCGTTSMYHYLRQHPQIFFPFDDAKLGRAKEPHYFCPELEIGERDSIKDEGEYLDLYRGSEYAKWRGDASVLYLFSEQAASRIKQFCPDARILIMLRPPVEQMHSRHAHCIRHITAREDITDFYEAIAAGEDRRNGLRIPPHTTIPKCLDYFSVARFAPQVERYFDTFGRDAMKVVLLEDMVAAPKETYRQLLAFLQVDDSFAPEFRAYNEAPAQTPLERAVHRVYRNSAVKRVVQAIAPYQARRRVLNGIRVLARGRKQRLPRDEELYQRCRPDVERLARLLERDLSHWL</sequence>
<dbReference type="Pfam" id="PF13469">
    <property type="entry name" value="Sulfotransfer_3"/>
    <property type="match status" value="1"/>
</dbReference>
<evidence type="ECO:0008006" key="4">
    <source>
        <dbReference type="Google" id="ProtNLM"/>
    </source>
</evidence>
<dbReference type="PANTHER" id="PTHR10605">
    <property type="entry name" value="HEPARAN SULFATE SULFOTRANSFERASE"/>
    <property type="match status" value="1"/>
</dbReference>